<protein>
    <submittedName>
        <fullName evidence="1">Uncharacterized protein</fullName>
    </submittedName>
</protein>
<accession>A0A101CIP5</accession>
<sequence>MEVDGNLNTKKMSLIIARNIQSNFIISSDTKISVPTDFLDKEKQTSYFNKNTERLEMRISAIEGCLKSFLVSPLLCICYAGDVENARILIKHFVDTTNIQCVETITEEQLKWIEFFFETNTPKNVDIILAVSYNKLPILYEIKSKKINKQIQISHIGDDNVFSEFQYFFNEIHGSQENLLSRHSFSFDDMIAKQCSINSSVGDFVVEVLFNSEHSMFYYSHKFKGYDLFNPIVGFIANETQNFTEETTINGKYSETYLRSDTFEPAFGIFFETFGILYHPIKILERNDSLHGIKINCSSIDDFIQKVFHDYEIWLCGTVFKNGIFIDKLTRQQISQNKK</sequence>
<dbReference type="EMBL" id="LMAI01000003">
    <property type="protein sequence ID" value="KUJ56959.1"/>
    <property type="molecule type" value="Genomic_DNA"/>
</dbReference>
<comment type="caution">
    <text evidence="1">The sequence shown here is derived from an EMBL/GenBank/DDBJ whole genome shotgun (WGS) entry which is preliminary data.</text>
</comment>
<organism evidence="1 2">
    <name type="scientific">Chryseobacterium aquaticum subsp. greenlandense</name>
    <dbReference type="NCBI Taxonomy" id="345663"/>
    <lineage>
        <taxon>Bacteria</taxon>
        <taxon>Pseudomonadati</taxon>
        <taxon>Bacteroidota</taxon>
        <taxon>Flavobacteriia</taxon>
        <taxon>Flavobacteriales</taxon>
        <taxon>Weeksellaceae</taxon>
        <taxon>Chryseobacterium group</taxon>
        <taxon>Chryseobacterium</taxon>
    </lineage>
</organism>
<reference evidence="1 2" key="1">
    <citation type="submission" date="2015-10" db="EMBL/GenBank/DDBJ databases">
        <title>Genome sequence of Chryseobacterium greenlandense.</title>
        <authorList>
            <person name="Newman J."/>
            <person name="Fischer K."/>
            <person name="Miller J."/>
        </authorList>
    </citation>
    <scope>NUCLEOTIDE SEQUENCE [LARGE SCALE GENOMIC DNA]</scope>
    <source>
        <strain evidence="1 2">UMB34</strain>
    </source>
</reference>
<evidence type="ECO:0000313" key="1">
    <source>
        <dbReference type="EMBL" id="KUJ56959.1"/>
    </source>
</evidence>
<dbReference type="Proteomes" id="UP000054388">
    <property type="component" value="Unassembled WGS sequence"/>
</dbReference>
<name>A0A101CIP5_9FLAO</name>
<evidence type="ECO:0000313" key="2">
    <source>
        <dbReference type="Proteomes" id="UP000054388"/>
    </source>
</evidence>
<dbReference type="AlphaFoldDB" id="A0A101CIP5"/>
<gene>
    <name evidence="1" type="ORF">AR686_04645</name>
</gene>
<proteinExistence type="predicted"/>